<sequence>MASNSSAGKDEWLVGLQQFINTRLRTIPFAAAARVRPQVSVPLPLPNTQYLIDGLMWSVRDCAAWAADAWLCAQSHLHACTQRYAKLNETLTYNAQQRQGGRESKQGEDSAAERERMYDCHALIQDIYIAFCLVDAFLRHMSEVSKSVKELVEKELPRLVADHMPLWEPVHNHYAEEAVEDHRLLFLDLLRSWTVTGLLRPDTQRRIEEYVRHKLKTVREAIADSSRRSNDGQVAVSSRRERQIRAISSGLRAFLYNTAEQKQQQQLSVPLPSEGKSGERTNAVDAVRLTMASFVSAIFPSSRTEAGRYRCAHCGLVLKNASAKTSHYRYHFCSRSYNTELKIVRLPFPALEDYISHEVDCGETGSFVRVTHDMLDVFRSPQNRTVRVRERISREKPK</sequence>
<organism evidence="3 4">
    <name type="scientific">Trypanosoma equiperdum</name>
    <dbReference type="NCBI Taxonomy" id="5694"/>
    <lineage>
        <taxon>Eukaryota</taxon>
        <taxon>Discoba</taxon>
        <taxon>Euglenozoa</taxon>
        <taxon>Kinetoplastea</taxon>
        <taxon>Metakinetoplastina</taxon>
        <taxon>Trypanosomatida</taxon>
        <taxon>Trypanosomatidae</taxon>
        <taxon>Trypanosoma</taxon>
    </lineage>
</organism>
<dbReference type="GO" id="GO:0008270">
    <property type="term" value="F:zinc ion binding"/>
    <property type="evidence" value="ECO:0007669"/>
    <property type="project" value="UniProtKB-KW"/>
</dbReference>
<keyword evidence="4" id="KW-1185">Reference proteome</keyword>
<evidence type="ECO:0000259" key="2">
    <source>
        <dbReference type="PROSITE" id="PS50157"/>
    </source>
</evidence>
<dbReference type="GeneID" id="92378628"/>
<dbReference type="PROSITE" id="PS00028">
    <property type="entry name" value="ZINC_FINGER_C2H2_1"/>
    <property type="match status" value="1"/>
</dbReference>
<protein>
    <recommendedName>
        <fullName evidence="2">C2H2-type domain-containing protein</fullName>
    </recommendedName>
</protein>
<dbReference type="Proteomes" id="UP000195570">
    <property type="component" value="Unassembled WGS sequence"/>
</dbReference>
<gene>
    <name evidence="3" type="ORF">TEOVI_000468800</name>
</gene>
<evidence type="ECO:0000313" key="3">
    <source>
        <dbReference type="EMBL" id="SCU64742.1"/>
    </source>
</evidence>
<keyword evidence="1" id="KW-0479">Metal-binding</keyword>
<dbReference type="AlphaFoldDB" id="A0A1G4HZF9"/>
<dbReference type="RefSeq" id="XP_067076450.1">
    <property type="nucleotide sequence ID" value="XM_067220349.1"/>
</dbReference>
<comment type="caution">
    <text evidence="3">The sequence shown here is derived from an EMBL/GenBank/DDBJ whole genome shotgun (WGS) entry which is preliminary data.</text>
</comment>
<keyword evidence="1" id="KW-0862">Zinc</keyword>
<proteinExistence type="predicted"/>
<dbReference type="InterPro" id="IPR013087">
    <property type="entry name" value="Znf_C2H2_type"/>
</dbReference>
<evidence type="ECO:0000313" key="4">
    <source>
        <dbReference type="Proteomes" id="UP000195570"/>
    </source>
</evidence>
<dbReference type="EMBL" id="CZPT02000135">
    <property type="protein sequence ID" value="SCU64742.1"/>
    <property type="molecule type" value="Genomic_DNA"/>
</dbReference>
<evidence type="ECO:0000256" key="1">
    <source>
        <dbReference type="PROSITE-ProRule" id="PRU00042"/>
    </source>
</evidence>
<keyword evidence="1" id="KW-0863">Zinc-finger</keyword>
<accession>A0A1G4HZF9</accession>
<dbReference type="VEuPathDB" id="TriTrypDB:TEOVI_000468800"/>
<reference evidence="3" key="1">
    <citation type="submission" date="2016-09" db="EMBL/GenBank/DDBJ databases">
        <authorList>
            <person name="Hebert L."/>
            <person name="Moumen B."/>
        </authorList>
    </citation>
    <scope>NUCLEOTIDE SEQUENCE [LARGE SCALE GENOMIC DNA]</scope>
    <source>
        <strain evidence="3">OVI</strain>
    </source>
</reference>
<dbReference type="PROSITE" id="PS50157">
    <property type="entry name" value="ZINC_FINGER_C2H2_2"/>
    <property type="match status" value="1"/>
</dbReference>
<feature type="domain" description="C2H2-type" evidence="2">
    <location>
        <begin position="309"/>
        <end position="336"/>
    </location>
</feature>
<name>A0A1G4HZF9_TRYEQ</name>